<proteinExistence type="predicted"/>
<dbReference type="InterPro" id="IPR036388">
    <property type="entry name" value="WH-like_DNA-bd_sf"/>
</dbReference>
<dbReference type="InterPro" id="IPR039420">
    <property type="entry name" value="WalR-like"/>
</dbReference>
<dbReference type="Gene3D" id="1.10.10.10">
    <property type="entry name" value="Winged helix-like DNA-binding domain superfamily/Winged helix DNA-binding domain"/>
    <property type="match status" value="1"/>
</dbReference>
<dbReference type="InterPro" id="IPR016032">
    <property type="entry name" value="Sig_transdc_resp-reg_C-effctor"/>
</dbReference>
<dbReference type="PROSITE" id="PS50110">
    <property type="entry name" value="RESPONSE_REGULATORY"/>
    <property type="match status" value="1"/>
</dbReference>
<dbReference type="SUPFAM" id="SSF52172">
    <property type="entry name" value="CheY-like"/>
    <property type="match status" value="1"/>
</dbReference>
<evidence type="ECO:0000256" key="2">
    <source>
        <dbReference type="ARBA" id="ARBA00023012"/>
    </source>
</evidence>
<feature type="domain" description="Response regulatory" evidence="9">
    <location>
        <begin position="39"/>
        <end position="154"/>
    </location>
</feature>
<feature type="DNA-binding region" description="OmpR/PhoB-type" evidence="7">
    <location>
        <begin position="184"/>
        <end position="289"/>
    </location>
</feature>
<name>A0ABX7B3K7_9PROT</name>
<keyword evidence="4 7" id="KW-0238">DNA-binding</keyword>
<dbReference type="CDD" id="cd17574">
    <property type="entry name" value="REC_OmpR"/>
    <property type="match status" value="1"/>
</dbReference>
<gene>
    <name evidence="11" type="ORF">IGS68_16750</name>
</gene>
<dbReference type="PANTHER" id="PTHR48111:SF1">
    <property type="entry name" value="TWO-COMPONENT RESPONSE REGULATOR ORR33"/>
    <property type="match status" value="1"/>
</dbReference>
<dbReference type="PANTHER" id="PTHR48111">
    <property type="entry name" value="REGULATOR OF RPOS"/>
    <property type="match status" value="1"/>
</dbReference>
<evidence type="ECO:0000256" key="5">
    <source>
        <dbReference type="ARBA" id="ARBA00023163"/>
    </source>
</evidence>
<evidence type="ECO:0000259" key="9">
    <source>
        <dbReference type="PROSITE" id="PS50110"/>
    </source>
</evidence>
<dbReference type="InterPro" id="IPR001867">
    <property type="entry name" value="OmpR/PhoB-type_DNA-bd"/>
</dbReference>
<protein>
    <submittedName>
        <fullName evidence="11">Response regulator transcription factor</fullName>
    </submittedName>
</protein>
<feature type="modified residue" description="4-aspartylphosphate" evidence="6">
    <location>
        <position position="89"/>
    </location>
</feature>
<organism evidence="11 12">
    <name type="scientific">Skermanella cutis</name>
    <dbReference type="NCBI Taxonomy" id="2775420"/>
    <lineage>
        <taxon>Bacteria</taxon>
        <taxon>Pseudomonadati</taxon>
        <taxon>Pseudomonadota</taxon>
        <taxon>Alphaproteobacteria</taxon>
        <taxon>Rhodospirillales</taxon>
        <taxon>Azospirillaceae</taxon>
        <taxon>Skermanella</taxon>
    </lineage>
</organism>
<evidence type="ECO:0000256" key="1">
    <source>
        <dbReference type="ARBA" id="ARBA00022553"/>
    </source>
</evidence>
<dbReference type="CDD" id="cd00383">
    <property type="entry name" value="trans_reg_C"/>
    <property type="match status" value="1"/>
</dbReference>
<dbReference type="Gene3D" id="3.40.50.2300">
    <property type="match status" value="1"/>
</dbReference>
<dbReference type="Pfam" id="PF00486">
    <property type="entry name" value="Trans_reg_C"/>
    <property type="match status" value="1"/>
</dbReference>
<accession>A0ABX7B3K7</accession>
<dbReference type="InterPro" id="IPR001789">
    <property type="entry name" value="Sig_transdc_resp-reg_receiver"/>
</dbReference>
<keyword evidence="5" id="KW-0804">Transcription</keyword>
<feature type="domain" description="OmpR/PhoB-type" evidence="10">
    <location>
        <begin position="184"/>
        <end position="289"/>
    </location>
</feature>
<dbReference type="EMBL" id="CP067420">
    <property type="protein sequence ID" value="QQP87735.1"/>
    <property type="molecule type" value="Genomic_DNA"/>
</dbReference>
<evidence type="ECO:0000313" key="12">
    <source>
        <dbReference type="Proteomes" id="UP000595197"/>
    </source>
</evidence>
<keyword evidence="1 6" id="KW-0597">Phosphoprotein</keyword>
<dbReference type="SMART" id="SM00448">
    <property type="entry name" value="REC"/>
    <property type="match status" value="1"/>
</dbReference>
<dbReference type="SUPFAM" id="SSF46894">
    <property type="entry name" value="C-terminal effector domain of the bipartite response regulators"/>
    <property type="match status" value="1"/>
</dbReference>
<sequence>MPPMSMNGASHNSSPRLQAVRRPMATASTNPAAGAVPSKVALVDDDDLFRESLGMNLADEGYEVIPFDRGAPALDYFLRGGNADVVLLDWRMPKMDGIDVLRQLRASGIEVPVIFLTVLSDQIYEEAALAGGAVDFVEKSRSLPILLKRMQLILGGRKTGPDEGDPGAAPGAQAGAAPAGGGNPNLFNRGELELRLDGSRAFWKGTRVDLTLTEFNIVRLMATRPGEDISYREIYDLVHGKGFVAGYGPAGYRANVRAFIKRIRQKFRMVDGDFDLIDNYPGFGYRWSDDPVGGGMDGDDDLRGHAGGLS</sequence>
<keyword evidence="2" id="KW-0902">Two-component regulatory system</keyword>
<dbReference type="InterPro" id="IPR011006">
    <property type="entry name" value="CheY-like_superfamily"/>
</dbReference>
<dbReference type="Proteomes" id="UP000595197">
    <property type="component" value="Chromosome"/>
</dbReference>
<dbReference type="SMART" id="SM00862">
    <property type="entry name" value="Trans_reg_C"/>
    <property type="match status" value="1"/>
</dbReference>
<evidence type="ECO:0000256" key="4">
    <source>
        <dbReference type="ARBA" id="ARBA00023125"/>
    </source>
</evidence>
<evidence type="ECO:0000256" key="6">
    <source>
        <dbReference type="PROSITE-ProRule" id="PRU00169"/>
    </source>
</evidence>
<evidence type="ECO:0000256" key="3">
    <source>
        <dbReference type="ARBA" id="ARBA00023015"/>
    </source>
</evidence>
<dbReference type="PROSITE" id="PS51755">
    <property type="entry name" value="OMPR_PHOB"/>
    <property type="match status" value="1"/>
</dbReference>
<dbReference type="Pfam" id="PF00072">
    <property type="entry name" value="Response_reg"/>
    <property type="match status" value="1"/>
</dbReference>
<reference evidence="11" key="1">
    <citation type="submission" date="2021-02" db="EMBL/GenBank/DDBJ databases">
        <title>Skermanella TT6 skin isolate.</title>
        <authorList>
            <person name="Lee K."/>
            <person name="Ganzorig M."/>
        </authorList>
    </citation>
    <scope>NUCLEOTIDE SEQUENCE</scope>
    <source>
        <strain evidence="11">TT6</strain>
    </source>
</reference>
<feature type="region of interest" description="Disordered" evidence="8">
    <location>
        <begin position="158"/>
        <end position="181"/>
    </location>
</feature>
<evidence type="ECO:0000259" key="10">
    <source>
        <dbReference type="PROSITE" id="PS51755"/>
    </source>
</evidence>
<keyword evidence="3" id="KW-0805">Transcription regulation</keyword>
<evidence type="ECO:0000256" key="8">
    <source>
        <dbReference type="SAM" id="MobiDB-lite"/>
    </source>
</evidence>
<evidence type="ECO:0000313" key="11">
    <source>
        <dbReference type="EMBL" id="QQP87735.1"/>
    </source>
</evidence>
<keyword evidence="12" id="KW-1185">Reference proteome</keyword>
<feature type="compositionally biased region" description="Low complexity" evidence="8">
    <location>
        <begin position="166"/>
        <end position="177"/>
    </location>
</feature>
<evidence type="ECO:0000256" key="7">
    <source>
        <dbReference type="PROSITE-ProRule" id="PRU01091"/>
    </source>
</evidence>